<comment type="caution">
    <text evidence="1">The sequence shown here is derived from an EMBL/GenBank/DDBJ whole genome shotgun (WGS) entry which is preliminary data.</text>
</comment>
<gene>
    <name evidence="1" type="ORF">GOMPHAMPRED_006172</name>
</gene>
<dbReference type="Pfam" id="PF13450">
    <property type="entry name" value="NAD_binding_8"/>
    <property type="match status" value="1"/>
</dbReference>
<accession>A0A8H3ICF6</accession>
<dbReference type="SUPFAM" id="SSF51905">
    <property type="entry name" value="FAD/NAD(P)-binding domain"/>
    <property type="match status" value="1"/>
</dbReference>
<sequence>MHDVQEVGVLIIGAGLTGIGAATDLNNAGYGDWLMIDSASGPGGMAMTEHLDWEHPNRSGWVRVCGRWCPTPIQKNLGSLVEGSEIARELPLTNSFEADFATSLGEYYVKSFGPTLNKLFFAPFNENLRSGSTDRNVPVADASSVASIKRSPEDTSSFYYPRLGTGALWCDVAEKLPCDKQMYDTTVTKIDLEQQTVQLSTGKIVAFKRCISTMPLSSLIRLTTPTQTYLLRCADKLLSAETALVGFGFQGQLPEILSRKTWIFSADRNVPFHRASIPSSFSPDLAGPGRWSILFETSISQHRQYSLEDLPDAHLAELRQWGIEAEPISIWKRHLKFGYPLPFLGRDSVLEELLTEVESFNILPRGRFGGWRYESSNQDYAFQQGIEAGQFIRCGARESTFWPSRLSGPQYNPL</sequence>
<evidence type="ECO:0000313" key="2">
    <source>
        <dbReference type="Proteomes" id="UP000664169"/>
    </source>
</evidence>
<dbReference type="PANTHER" id="PTHR43734:SF4">
    <property type="entry name" value="AMINE OXIDASE DOMAIN-CONTAINING PROTEIN"/>
    <property type="match status" value="1"/>
</dbReference>
<dbReference type="EMBL" id="CAJPDQ010000004">
    <property type="protein sequence ID" value="CAF9908469.1"/>
    <property type="molecule type" value="Genomic_DNA"/>
</dbReference>
<reference evidence="1" key="1">
    <citation type="submission" date="2021-03" db="EMBL/GenBank/DDBJ databases">
        <authorList>
            <person name="Tagirdzhanova G."/>
        </authorList>
    </citation>
    <scope>NUCLEOTIDE SEQUENCE</scope>
</reference>
<dbReference type="PANTHER" id="PTHR43734">
    <property type="entry name" value="PHYTOENE DESATURASE"/>
    <property type="match status" value="1"/>
</dbReference>
<dbReference type="OrthoDB" id="5046242at2759"/>
<evidence type="ECO:0008006" key="3">
    <source>
        <dbReference type="Google" id="ProtNLM"/>
    </source>
</evidence>
<proteinExistence type="predicted"/>
<protein>
    <recommendedName>
        <fullName evidence="3">Amine oxidase domain-containing protein</fullName>
    </recommendedName>
</protein>
<dbReference type="AlphaFoldDB" id="A0A8H3ICF6"/>
<evidence type="ECO:0000313" key="1">
    <source>
        <dbReference type="EMBL" id="CAF9908469.1"/>
    </source>
</evidence>
<keyword evidence="2" id="KW-1185">Reference proteome</keyword>
<dbReference type="Gene3D" id="3.50.50.60">
    <property type="entry name" value="FAD/NAD(P)-binding domain"/>
    <property type="match status" value="1"/>
</dbReference>
<dbReference type="Proteomes" id="UP000664169">
    <property type="component" value="Unassembled WGS sequence"/>
</dbReference>
<name>A0A8H3ICF6_9LECA</name>
<organism evidence="1 2">
    <name type="scientific">Gomphillus americanus</name>
    <dbReference type="NCBI Taxonomy" id="1940652"/>
    <lineage>
        <taxon>Eukaryota</taxon>
        <taxon>Fungi</taxon>
        <taxon>Dikarya</taxon>
        <taxon>Ascomycota</taxon>
        <taxon>Pezizomycotina</taxon>
        <taxon>Lecanoromycetes</taxon>
        <taxon>OSLEUM clade</taxon>
        <taxon>Ostropomycetidae</taxon>
        <taxon>Ostropales</taxon>
        <taxon>Graphidaceae</taxon>
        <taxon>Gomphilloideae</taxon>
        <taxon>Gomphillus</taxon>
    </lineage>
</organism>
<dbReference type="InterPro" id="IPR036188">
    <property type="entry name" value="FAD/NAD-bd_sf"/>
</dbReference>